<proteinExistence type="predicted"/>
<dbReference type="EnsemblMetazoa" id="AMEM006922-RA">
    <property type="protein sequence ID" value="AMEM006922-PA"/>
    <property type="gene ID" value="AMEM006922"/>
</dbReference>
<dbReference type="Proteomes" id="UP000075903">
    <property type="component" value="Unassembled WGS sequence"/>
</dbReference>
<evidence type="ECO:0000313" key="2">
    <source>
        <dbReference type="EnsemblMetazoa" id="AMEM006922-PA"/>
    </source>
</evidence>
<dbReference type="AlphaFoldDB" id="A0A182V0R3"/>
<sequence length="126" mass="13602">MGDYTLDVDNLIQRLLEEQIMISKTIPILEPILSPISIPEPIQIPESIPGSTSEPALKLASESTPESELVPTSESASELILNTESESVPPICLSAADENRAEESDSNSGRSIENVCGMARLRVELL</sequence>
<dbReference type="VEuPathDB" id="VectorBase:AMEM006922"/>
<evidence type="ECO:0000313" key="3">
    <source>
        <dbReference type="Proteomes" id="UP000075903"/>
    </source>
</evidence>
<feature type="region of interest" description="Disordered" evidence="1">
    <location>
        <begin position="44"/>
        <end position="81"/>
    </location>
</feature>
<keyword evidence="3" id="KW-1185">Reference proteome</keyword>
<organism evidence="2 3">
    <name type="scientific">Anopheles merus</name>
    <name type="common">Mosquito</name>
    <dbReference type="NCBI Taxonomy" id="30066"/>
    <lineage>
        <taxon>Eukaryota</taxon>
        <taxon>Metazoa</taxon>
        <taxon>Ecdysozoa</taxon>
        <taxon>Arthropoda</taxon>
        <taxon>Hexapoda</taxon>
        <taxon>Insecta</taxon>
        <taxon>Pterygota</taxon>
        <taxon>Neoptera</taxon>
        <taxon>Endopterygota</taxon>
        <taxon>Diptera</taxon>
        <taxon>Nematocera</taxon>
        <taxon>Culicoidea</taxon>
        <taxon>Culicidae</taxon>
        <taxon>Anophelinae</taxon>
        <taxon>Anopheles</taxon>
    </lineage>
</organism>
<feature type="compositionally biased region" description="Polar residues" evidence="1">
    <location>
        <begin position="61"/>
        <end position="81"/>
    </location>
</feature>
<reference evidence="2" key="1">
    <citation type="submission" date="2020-05" db="UniProtKB">
        <authorList>
            <consortium name="EnsemblMetazoa"/>
        </authorList>
    </citation>
    <scope>IDENTIFICATION</scope>
    <source>
        <strain evidence="2">MAF</strain>
    </source>
</reference>
<name>A0A182V0R3_ANOME</name>
<evidence type="ECO:0000256" key="1">
    <source>
        <dbReference type="SAM" id="MobiDB-lite"/>
    </source>
</evidence>
<accession>A0A182V0R3</accession>
<protein>
    <submittedName>
        <fullName evidence="2">Uncharacterized protein</fullName>
    </submittedName>
</protein>